<gene>
    <name evidence="3" type="ORF">Pan216_43290</name>
</gene>
<proteinExistence type="predicted"/>
<dbReference type="KEGG" id="knv:Pan216_43290"/>
<dbReference type="PANTHER" id="PTHR10900">
    <property type="entry name" value="PERIOSTIN-RELATED"/>
    <property type="match status" value="1"/>
</dbReference>
<dbReference type="FunFam" id="2.30.180.10:FF:000032">
    <property type="entry name" value="Fasciclin domain-containing protein, putative"/>
    <property type="match status" value="1"/>
</dbReference>
<dbReference type="Gene3D" id="2.30.180.10">
    <property type="entry name" value="FAS1 domain"/>
    <property type="match status" value="2"/>
</dbReference>
<dbReference type="Pfam" id="PF02469">
    <property type="entry name" value="Fasciclin"/>
    <property type="match status" value="2"/>
</dbReference>
<dbReference type="PANTHER" id="PTHR10900:SF77">
    <property type="entry name" value="FI19380P1"/>
    <property type="match status" value="1"/>
</dbReference>
<evidence type="ECO:0000259" key="2">
    <source>
        <dbReference type="PROSITE" id="PS50213"/>
    </source>
</evidence>
<feature type="domain" description="FAS1" evidence="2">
    <location>
        <begin position="175"/>
        <end position="311"/>
    </location>
</feature>
<dbReference type="EMBL" id="CP036279">
    <property type="protein sequence ID" value="QDU63449.1"/>
    <property type="molecule type" value="Genomic_DNA"/>
</dbReference>
<dbReference type="SMART" id="SM00554">
    <property type="entry name" value="FAS1"/>
    <property type="match status" value="2"/>
</dbReference>
<dbReference type="Proteomes" id="UP000317093">
    <property type="component" value="Chromosome"/>
</dbReference>
<dbReference type="GO" id="GO:0005615">
    <property type="term" value="C:extracellular space"/>
    <property type="evidence" value="ECO:0007669"/>
    <property type="project" value="TreeGrafter"/>
</dbReference>
<dbReference type="SUPFAM" id="SSF82153">
    <property type="entry name" value="FAS1 domain"/>
    <property type="match status" value="2"/>
</dbReference>
<evidence type="ECO:0000256" key="1">
    <source>
        <dbReference type="SAM" id="SignalP"/>
    </source>
</evidence>
<keyword evidence="1" id="KW-0732">Signal</keyword>
<dbReference type="InterPro" id="IPR000782">
    <property type="entry name" value="FAS1_domain"/>
</dbReference>
<protein>
    <submittedName>
        <fullName evidence="3">Immunogenic protein MPT70</fullName>
    </submittedName>
</protein>
<evidence type="ECO:0000313" key="3">
    <source>
        <dbReference type="EMBL" id="QDU63449.1"/>
    </source>
</evidence>
<dbReference type="AlphaFoldDB" id="A0A518B8Y7"/>
<evidence type="ECO:0000313" key="4">
    <source>
        <dbReference type="Proteomes" id="UP000317093"/>
    </source>
</evidence>
<dbReference type="FunFam" id="2.30.180.10:FF:000019">
    <property type="entry name" value="Cell surface lipoprotein"/>
    <property type="match status" value="1"/>
</dbReference>
<reference evidence="3 4" key="1">
    <citation type="submission" date="2019-02" db="EMBL/GenBank/DDBJ databases">
        <title>Deep-cultivation of Planctomycetes and their phenomic and genomic characterization uncovers novel biology.</title>
        <authorList>
            <person name="Wiegand S."/>
            <person name="Jogler M."/>
            <person name="Boedeker C."/>
            <person name="Pinto D."/>
            <person name="Vollmers J."/>
            <person name="Rivas-Marin E."/>
            <person name="Kohn T."/>
            <person name="Peeters S.H."/>
            <person name="Heuer A."/>
            <person name="Rast P."/>
            <person name="Oberbeckmann S."/>
            <person name="Bunk B."/>
            <person name="Jeske O."/>
            <person name="Meyerdierks A."/>
            <person name="Storesund J.E."/>
            <person name="Kallscheuer N."/>
            <person name="Luecker S."/>
            <person name="Lage O.M."/>
            <person name="Pohl T."/>
            <person name="Merkel B.J."/>
            <person name="Hornburger P."/>
            <person name="Mueller R.-W."/>
            <person name="Bruemmer F."/>
            <person name="Labrenz M."/>
            <person name="Spormann A.M."/>
            <person name="Op den Camp H."/>
            <person name="Overmann J."/>
            <person name="Amann R."/>
            <person name="Jetten M.S.M."/>
            <person name="Mascher T."/>
            <person name="Medema M.H."/>
            <person name="Devos D.P."/>
            <person name="Kaster A.-K."/>
            <person name="Ovreas L."/>
            <person name="Rohde M."/>
            <person name="Galperin M.Y."/>
            <person name="Jogler C."/>
        </authorList>
    </citation>
    <scope>NUCLEOTIDE SEQUENCE [LARGE SCALE GENOMIC DNA]</scope>
    <source>
        <strain evidence="3 4">Pan216</strain>
    </source>
</reference>
<feature type="domain" description="FAS1" evidence="2">
    <location>
        <begin position="28"/>
        <end position="158"/>
    </location>
</feature>
<keyword evidence="4" id="KW-1185">Reference proteome</keyword>
<feature type="signal peptide" evidence="1">
    <location>
        <begin position="1"/>
        <end position="24"/>
    </location>
</feature>
<dbReference type="PROSITE" id="PS50213">
    <property type="entry name" value="FAS1"/>
    <property type="match status" value="2"/>
</dbReference>
<sequence length="314" mass="32301" precursor="true">MLVSPLNRAIAATLVATTCALASANAEKKDIVDTAVGAGDFQTLVTAVKTAGLVETLKSDGPFTVFAPTDAAFAKLPEGTVEKLLKDKEKLKSILLYHVVAGDFPASAVVKEKQLESALGQPLTVKVSGDGVTIDNAKVAKADIECSNGVIHVIDEVLLPTAEKKGAAKVPANSSDDIVGVAQSAGSFNTLLTAAKEAGIVEALRADGPITVFAPTDDAFAKLPAGTLDSLLKDKEALTRVLTYHVVPGDVSSAELVTKHAVATLLGESAPVQVSKDCQGTIQRVAVGGAKVIKADIHASNGIIHVVDSVMMPH</sequence>
<feature type="chain" id="PRO_5022021760" evidence="1">
    <location>
        <begin position="25"/>
        <end position="314"/>
    </location>
</feature>
<dbReference type="InterPro" id="IPR036378">
    <property type="entry name" value="FAS1_dom_sf"/>
</dbReference>
<organism evidence="3 4">
    <name type="scientific">Kolteria novifilia</name>
    <dbReference type="NCBI Taxonomy" id="2527975"/>
    <lineage>
        <taxon>Bacteria</taxon>
        <taxon>Pseudomonadati</taxon>
        <taxon>Planctomycetota</taxon>
        <taxon>Planctomycetia</taxon>
        <taxon>Kolteriales</taxon>
        <taxon>Kolteriaceae</taxon>
        <taxon>Kolteria</taxon>
    </lineage>
</organism>
<dbReference type="InterPro" id="IPR050904">
    <property type="entry name" value="Adhesion/Biosynth-related"/>
</dbReference>
<name>A0A518B8Y7_9BACT</name>
<accession>A0A518B8Y7</accession>
<dbReference type="RefSeq" id="WP_419192787.1">
    <property type="nucleotide sequence ID" value="NZ_CP036279.1"/>
</dbReference>